<keyword evidence="1" id="KW-0732">Signal</keyword>
<dbReference type="Ensembl" id="ENSCMIT00000002651.1">
    <property type="protein sequence ID" value="ENSCMIP00000002561.1"/>
    <property type="gene ID" value="ENSCMIG00000001519.1"/>
</dbReference>
<dbReference type="STRING" id="7868.ENSCMIP00000002561"/>
<evidence type="ECO:0000256" key="1">
    <source>
        <dbReference type="SAM" id="SignalP"/>
    </source>
</evidence>
<name>A0A4W3GGM3_CALMI</name>
<feature type="signal peptide" evidence="1">
    <location>
        <begin position="1"/>
        <end position="19"/>
    </location>
</feature>
<dbReference type="Gene3D" id="3.40.50.1820">
    <property type="entry name" value="alpha/beta hydrolase"/>
    <property type="match status" value="1"/>
</dbReference>
<dbReference type="SUPFAM" id="SSF53474">
    <property type="entry name" value="alpha/beta-Hydrolases"/>
    <property type="match status" value="1"/>
</dbReference>
<dbReference type="InterPro" id="IPR002018">
    <property type="entry name" value="CarbesteraseB"/>
</dbReference>
<evidence type="ECO:0000313" key="4">
    <source>
        <dbReference type="Proteomes" id="UP000314986"/>
    </source>
</evidence>
<dbReference type="Pfam" id="PF00135">
    <property type="entry name" value="COesterase"/>
    <property type="match status" value="1"/>
</dbReference>
<reference evidence="4" key="3">
    <citation type="journal article" date="2014" name="Nature">
        <title>Elephant shark genome provides unique insights into gnathostome evolution.</title>
        <authorList>
            <consortium name="International Elephant Shark Genome Sequencing Consortium"/>
            <person name="Venkatesh B."/>
            <person name="Lee A.P."/>
            <person name="Ravi V."/>
            <person name="Maurya A.K."/>
            <person name="Lian M.M."/>
            <person name="Swann J.B."/>
            <person name="Ohta Y."/>
            <person name="Flajnik M.F."/>
            <person name="Sutoh Y."/>
            <person name="Kasahara M."/>
            <person name="Hoon S."/>
            <person name="Gangu V."/>
            <person name="Roy S.W."/>
            <person name="Irimia M."/>
            <person name="Korzh V."/>
            <person name="Kondrychyn I."/>
            <person name="Lim Z.W."/>
            <person name="Tay B.H."/>
            <person name="Tohari S."/>
            <person name="Kong K.W."/>
            <person name="Ho S."/>
            <person name="Lorente-Galdos B."/>
            <person name="Quilez J."/>
            <person name="Marques-Bonet T."/>
            <person name="Raney B.J."/>
            <person name="Ingham P.W."/>
            <person name="Tay A."/>
            <person name="Hillier L.W."/>
            <person name="Minx P."/>
            <person name="Boehm T."/>
            <person name="Wilson R.K."/>
            <person name="Brenner S."/>
            <person name="Warren W.C."/>
        </authorList>
    </citation>
    <scope>NUCLEOTIDE SEQUENCE [LARGE SCALE GENOMIC DNA]</scope>
</reference>
<dbReference type="PANTHER" id="PTHR45570:SF2">
    <property type="entry name" value="ACETYLCHOLINESTERASE 1-LIKE"/>
    <property type="match status" value="1"/>
</dbReference>
<reference evidence="4" key="2">
    <citation type="journal article" date="2007" name="PLoS Biol.">
        <title>Survey sequencing and comparative analysis of the elephant shark (Callorhinchus milii) genome.</title>
        <authorList>
            <person name="Venkatesh B."/>
            <person name="Kirkness E.F."/>
            <person name="Loh Y.H."/>
            <person name="Halpern A.L."/>
            <person name="Lee A.P."/>
            <person name="Johnson J."/>
            <person name="Dandona N."/>
            <person name="Viswanathan L.D."/>
            <person name="Tay A."/>
            <person name="Venter J.C."/>
            <person name="Strausberg R.L."/>
            <person name="Brenner S."/>
        </authorList>
    </citation>
    <scope>NUCLEOTIDE SEQUENCE [LARGE SCALE GENOMIC DNA]</scope>
</reference>
<reference evidence="3" key="4">
    <citation type="submission" date="2025-08" db="UniProtKB">
        <authorList>
            <consortium name="Ensembl"/>
        </authorList>
    </citation>
    <scope>IDENTIFICATION</scope>
</reference>
<sequence length="116" mass="12888">MLFLSTFVSMILIIIGTTALPSVGTFQHAKGPIVRTAFGLVRGTQNSRSQSFYGIPYADPPTGQYRWKYPRKLSPWIGIYNALYPRAGCTQVCNQPPFACPLHVSGFRSICLNMTK</sequence>
<dbReference type="InParanoid" id="A0A4W3GGM3"/>
<accession>A0A4W3GGM3</accession>
<dbReference type="InterPro" id="IPR029058">
    <property type="entry name" value="AB_hydrolase_fold"/>
</dbReference>
<organism evidence="3 4">
    <name type="scientific">Callorhinchus milii</name>
    <name type="common">Ghost shark</name>
    <dbReference type="NCBI Taxonomy" id="7868"/>
    <lineage>
        <taxon>Eukaryota</taxon>
        <taxon>Metazoa</taxon>
        <taxon>Chordata</taxon>
        <taxon>Craniata</taxon>
        <taxon>Vertebrata</taxon>
        <taxon>Chondrichthyes</taxon>
        <taxon>Holocephali</taxon>
        <taxon>Chimaeriformes</taxon>
        <taxon>Callorhinchidae</taxon>
        <taxon>Callorhinchus</taxon>
    </lineage>
</organism>
<feature type="domain" description="Carboxylesterase type B" evidence="2">
    <location>
        <begin position="31"/>
        <end position="96"/>
    </location>
</feature>
<dbReference type="PANTHER" id="PTHR45570">
    <property type="entry name" value="CARBOXYLIC ESTER HYDROLASE"/>
    <property type="match status" value="1"/>
</dbReference>
<dbReference type="Proteomes" id="UP000314986">
    <property type="component" value="Unassembled WGS sequence"/>
</dbReference>
<evidence type="ECO:0000259" key="2">
    <source>
        <dbReference type="Pfam" id="PF00135"/>
    </source>
</evidence>
<reference evidence="4" key="1">
    <citation type="journal article" date="2006" name="Science">
        <title>Ancient noncoding elements conserved in the human genome.</title>
        <authorList>
            <person name="Venkatesh B."/>
            <person name="Kirkness E.F."/>
            <person name="Loh Y.H."/>
            <person name="Halpern A.L."/>
            <person name="Lee A.P."/>
            <person name="Johnson J."/>
            <person name="Dandona N."/>
            <person name="Viswanathan L.D."/>
            <person name="Tay A."/>
            <person name="Venter J.C."/>
            <person name="Strausberg R.L."/>
            <person name="Brenner S."/>
        </authorList>
    </citation>
    <scope>NUCLEOTIDE SEQUENCE [LARGE SCALE GENOMIC DNA]</scope>
</reference>
<keyword evidence="4" id="KW-1185">Reference proteome</keyword>
<dbReference type="AlphaFoldDB" id="A0A4W3GGM3"/>
<reference evidence="3" key="5">
    <citation type="submission" date="2025-09" db="UniProtKB">
        <authorList>
            <consortium name="Ensembl"/>
        </authorList>
    </citation>
    <scope>IDENTIFICATION</scope>
</reference>
<proteinExistence type="predicted"/>
<feature type="chain" id="PRO_5021257556" description="Carboxylesterase type B domain-containing protein" evidence="1">
    <location>
        <begin position="20"/>
        <end position="116"/>
    </location>
</feature>
<protein>
    <recommendedName>
        <fullName evidence="2">Carboxylesterase type B domain-containing protein</fullName>
    </recommendedName>
</protein>
<evidence type="ECO:0000313" key="3">
    <source>
        <dbReference type="Ensembl" id="ENSCMIP00000002561.1"/>
    </source>
</evidence>